<name>A0A840BLV0_9RHOO</name>
<dbReference type="Proteomes" id="UP000561045">
    <property type="component" value="Unassembled WGS sequence"/>
</dbReference>
<dbReference type="RefSeq" id="WP_183635523.1">
    <property type="nucleotide sequence ID" value="NZ_BAABLE010000005.1"/>
</dbReference>
<reference evidence="1 2" key="1">
    <citation type="submission" date="2020-08" db="EMBL/GenBank/DDBJ databases">
        <title>Genomic Encyclopedia of Type Strains, Phase IV (KMG-IV): sequencing the most valuable type-strain genomes for metagenomic binning, comparative biology and taxonomic classification.</title>
        <authorList>
            <person name="Goeker M."/>
        </authorList>
    </citation>
    <scope>NUCLEOTIDE SEQUENCE [LARGE SCALE GENOMIC DNA]</scope>
    <source>
        <strain evidence="1 2">DSM 106739</strain>
    </source>
</reference>
<gene>
    <name evidence="1" type="ORF">GGR36_002959</name>
</gene>
<protein>
    <submittedName>
        <fullName evidence="1">Uncharacterized protein</fullName>
    </submittedName>
</protein>
<comment type="caution">
    <text evidence="1">The sequence shown here is derived from an EMBL/GenBank/DDBJ whole genome shotgun (WGS) entry which is preliminary data.</text>
</comment>
<dbReference type="AlphaFoldDB" id="A0A840BLV0"/>
<dbReference type="EMBL" id="JACIET010000002">
    <property type="protein sequence ID" value="MBB4013613.1"/>
    <property type="molecule type" value="Genomic_DNA"/>
</dbReference>
<evidence type="ECO:0000313" key="2">
    <source>
        <dbReference type="Proteomes" id="UP000561045"/>
    </source>
</evidence>
<organism evidence="1 2">
    <name type="scientific">Niveibacterium umoris</name>
    <dbReference type="NCBI Taxonomy" id="1193620"/>
    <lineage>
        <taxon>Bacteria</taxon>
        <taxon>Pseudomonadati</taxon>
        <taxon>Pseudomonadota</taxon>
        <taxon>Betaproteobacteria</taxon>
        <taxon>Rhodocyclales</taxon>
        <taxon>Rhodocyclaceae</taxon>
        <taxon>Niveibacterium</taxon>
    </lineage>
</organism>
<keyword evidence="2" id="KW-1185">Reference proteome</keyword>
<sequence>MCTLLPVACSNGQPELAQAIEGCRRGVRFDAKQRSALDSTKAFVACVDSHAGKDGQRLFAEKRAIFDALPHHPCEYVGIWAATRSEQHYRMVLDEDGSFRGQAYSDTRQVTSGMTGSWGVAGQRIVWMYDTGLTWPPDINTIRPIGKNAFELDEVDGSTTRYDLLDRSPFERCAPPS</sequence>
<evidence type="ECO:0000313" key="1">
    <source>
        <dbReference type="EMBL" id="MBB4013613.1"/>
    </source>
</evidence>
<accession>A0A840BLV0</accession>
<proteinExistence type="predicted"/>